<evidence type="ECO:0000313" key="7">
    <source>
        <dbReference type="EMBL" id="EEG75080.1"/>
    </source>
</evidence>
<dbReference type="InterPro" id="IPR009061">
    <property type="entry name" value="DNA-bd_dom_put_sf"/>
</dbReference>
<dbReference type="SMART" id="SM00422">
    <property type="entry name" value="HTH_MERR"/>
    <property type="match status" value="1"/>
</dbReference>
<dbReference type="Gene3D" id="1.10.1660.10">
    <property type="match status" value="1"/>
</dbReference>
<keyword evidence="5" id="KW-0472">Membrane</keyword>
<evidence type="ECO:0000256" key="5">
    <source>
        <dbReference type="SAM" id="Phobius"/>
    </source>
</evidence>
<evidence type="ECO:0000256" key="4">
    <source>
        <dbReference type="ARBA" id="ARBA00023163"/>
    </source>
</evidence>
<keyword evidence="8" id="KW-1185">Reference proteome</keyword>
<feature type="transmembrane region" description="Helical" evidence="5">
    <location>
        <begin position="184"/>
        <end position="203"/>
    </location>
</feature>
<feature type="domain" description="HTH merR-type" evidence="6">
    <location>
        <begin position="1"/>
        <end position="69"/>
    </location>
</feature>
<protein>
    <submittedName>
        <fullName evidence="7">Transcriptional regulator, MerR family</fullName>
    </submittedName>
</protein>
<gene>
    <name evidence="7" type="ORF">CLOHYLEM_05041</name>
</gene>
<reference evidence="7" key="2">
    <citation type="submission" date="2013-06" db="EMBL/GenBank/DDBJ databases">
        <title>Draft genome sequence of Clostridium hylemonae (DSM 15053).</title>
        <authorList>
            <person name="Sudarsanam P."/>
            <person name="Ley R."/>
            <person name="Guruge J."/>
            <person name="Turnbaugh P.J."/>
            <person name="Mahowald M."/>
            <person name="Liep D."/>
            <person name="Gordon J."/>
        </authorList>
    </citation>
    <scope>NUCLEOTIDE SEQUENCE</scope>
    <source>
        <strain evidence="7">DSM 15053</strain>
    </source>
</reference>
<keyword evidence="4" id="KW-0804">Transcription</keyword>
<proteinExistence type="predicted"/>
<dbReference type="Pfam" id="PF13411">
    <property type="entry name" value="MerR_1"/>
    <property type="match status" value="1"/>
</dbReference>
<dbReference type="CDD" id="cd00592">
    <property type="entry name" value="HTH_MerR-like"/>
    <property type="match status" value="1"/>
</dbReference>
<dbReference type="InterPro" id="IPR012867">
    <property type="entry name" value="DUF1648"/>
</dbReference>
<dbReference type="PANTHER" id="PTHR30204:SF69">
    <property type="entry name" value="MERR-FAMILY TRANSCRIPTIONAL REGULATOR"/>
    <property type="match status" value="1"/>
</dbReference>
<dbReference type="SUPFAM" id="SSF46955">
    <property type="entry name" value="Putative DNA-binding domain"/>
    <property type="match status" value="1"/>
</dbReference>
<feature type="transmembrane region" description="Helical" evidence="5">
    <location>
        <begin position="140"/>
        <end position="164"/>
    </location>
</feature>
<dbReference type="Pfam" id="PF07853">
    <property type="entry name" value="DUF1648"/>
    <property type="match status" value="1"/>
</dbReference>
<dbReference type="EMBL" id="ABYI02000018">
    <property type="protein sequence ID" value="EEG75080.1"/>
    <property type="molecule type" value="Genomic_DNA"/>
</dbReference>
<dbReference type="InterPro" id="IPR047057">
    <property type="entry name" value="MerR_fam"/>
</dbReference>
<dbReference type="GO" id="GO:0003700">
    <property type="term" value="F:DNA-binding transcription factor activity"/>
    <property type="evidence" value="ECO:0007669"/>
    <property type="project" value="InterPro"/>
</dbReference>
<evidence type="ECO:0000259" key="6">
    <source>
        <dbReference type="PROSITE" id="PS50937"/>
    </source>
</evidence>
<keyword evidence="5" id="KW-1133">Transmembrane helix</keyword>
<evidence type="ECO:0000256" key="1">
    <source>
        <dbReference type="ARBA" id="ARBA00022491"/>
    </source>
</evidence>
<dbReference type="AlphaFoldDB" id="C0BZ02"/>
<dbReference type="GO" id="GO:0003677">
    <property type="term" value="F:DNA binding"/>
    <property type="evidence" value="ECO:0007669"/>
    <property type="project" value="UniProtKB-KW"/>
</dbReference>
<keyword evidence="1" id="KW-0678">Repressor</keyword>
<dbReference type="InterPro" id="IPR000551">
    <property type="entry name" value="MerR-type_HTH_dom"/>
</dbReference>
<name>C0BZ02_9FIRM</name>
<evidence type="ECO:0000256" key="3">
    <source>
        <dbReference type="ARBA" id="ARBA00023125"/>
    </source>
</evidence>
<dbReference type="STRING" id="553973.CLOHYLEM_05041"/>
<dbReference type="HOGENOM" id="CLU_1153758_0_0_9"/>
<sequence length="283" mass="32509">MTIKEAEEATKLPRSNIRFYEKEGLVVPQRDSSNGYREYSRSDVENIRRIAYLRTLGFSIEMIRELMKGKRSLSKEVKRQAKILDSQIADMESARKLCGAMLKEKEIHFHDLDVERYVTDLEEQWKENPNVLRTDCAGFLYLWGGTVVWSVLLVLSMAAAFFSYSYLPSEIPVQWSGGTVSATAGREAIFAYPAACVVIRFLLRPFLWRWLYTHTVYSDSLTNYITNFLCFAALSVEIFTLLFLGGAVRHFPIVLLTDIIILAVTFLIGRRRMHRTTVNSDCS</sequence>
<dbReference type="eggNOG" id="COG0789">
    <property type="taxonomic scope" value="Bacteria"/>
</dbReference>
<accession>C0BZ02</accession>
<evidence type="ECO:0000256" key="2">
    <source>
        <dbReference type="ARBA" id="ARBA00023015"/>
    </source>
</evidence>
<comment type="caution">
    <text evidence="7">The sequence shown here is derived from an EMBL/GenBank/DDBJ whole genome shotgun (WGS) entry which is preliminary data.</text>
</comment>
<dbReference type="PANTHER" id="PTHR30204">
    <property type="entry name" value="REDOX-CYCLING DRUG-SENSING TRANSCRIPTIONAL ACTIVATOR SOXR"/>
    <property type="match status" value="1"/>
</dbReference>
<organism evidence="7 8">
    <name type="scientific">[Clostridium] hylemonae DSM 15053</name>
    <dbReference type="NCBI Taxonomy" id="553973"/>
    <lineage>
        <taxon>Bacteria</taxon>
        <taxon>Bacillati</taxon>
        <taxon>Bacillota</taxon>
        <taxon>Clostridia</taxon>
        <taxon>Lachnospirales</taxon>
        <taxon>Lachnospiraceae</taxon>
    </lineage>
</organism>
<feature type="transmembrane region" description="Helical" evidence="5">
    <location>
        <begin position="224"/>
        <end position="244"/>
    </location>
</feature>
<evidence type="ECO:0000313" key="8">
    <source>
        <dbReference type="Proteomes" id="UP000004893"/>
    </source>
</evidence>
<dbReference type="Proteomes" id="UP000004893">
    <property type="component" value="Unassembled WGS sequence"/>
</dbReference>
<keyword evidence="5" id="KW-0812">Transmembrane</keyword>
<keyword evidence="2" id="KW-0805">Transcription regulation</keyword>
<dbReference type="PROSITE" id="PS50937">
    <property type="entry name" value="HTH_MERR_2"/>
    <property type="match status" value="1"/>
</dbReference>
<feature type="transmembrane region" description="Helical" evidence="5">
    <location>
        <begin position="250"/>
        <end position="269"/>
    </location>
</feature>
<reference evidence="7" key="1">
    <citation type="submission" date="2009-02" db="EMBL/GenBank/DDBJ databases">
        <authorList>
            <person name="Fulton L."/>
            <person name="Clifton S."/>
            <person name="Fulton B."/>
            <person name="Xu J."/>
            <person name="Minx P."/>
            <person name="Pepin K.H."/>
            <person name="Johnson M."/>
            <person name="Bhonagiri V."/>
            <person name="Nash W.E."/>
            <person name="Mardis E.R."/>
            <person name="Wilson R.K."/>
        </authorList>
    </citation>
    <scope>NUCLEOTIDE SEQUENCE [LARGE SCALE GENOMIC DNA]</scope>
    <source>
        <strain evidence="7">DSM 15053</strain>
    </source>
</reference>
<dbReference type="RefSeq" id="WP_006442377.1">
    <property type="nucleotide sequence ID" value="NZ_GG657759.1"/>
</dbReference>
<keyword evidence="3" id="KW-0238">DNA-binding</keyword>